<proteinExistence type="inferred from homology"/>
<evidence type="ECO:0000256" key="4">
    <source>
        <dbReference type="ARBA" id="ARBA00022723"/>
    </source>
</evidence>
<dbReference type="SUPFAM" id="SSF82051">
    <property type="entry name" value="Obg GTP-binding protein N-terminal domain"/>
    <property type="match status" value="1"/>
</dbReference>
<dbReference type="NCBIfam" id="TIGR03595">
    <property type="entry name" value="Obg_CgtA_exten"/>
    <property type="match status" value="1"/>
</dbReference>
<dbReference type="CDD" id="cd01898">
    <property type="entry name" value="Obg"/>
    <property type="match status" value="1"/>
</dbReference>
<organism evidence="14 15">
    <name type="scientific">Aerococcus sanguinicola</name>
    <dbReference type="NCBI Taxonomy" id="119206"/>
    <lineage>
        <taxon>Bacteria</taxon>
        <taxon>Bacillati</taxon>
        <taxon>Bacillota</taxon>
        <taxon>Bacilli</taxon>
        <taxon>Lactobacillales</taxon>
        <taxon>Aerococcaceae</taxon>
        <taxon>Aerococcus</taxon>
    </lineage>
</organism>
<dbReference type="NCBIfam" id="NF008954">
    <property type="entry name" value="PRK12296.1"/>
    <property type="match status" value="1"/>
</dbReference>
<dbReference type="Pfam" id="PF09269">
    <property type="entry name" value="DUF1967"/>
    <property type="match status" value="1"/>
</dbReference>
<dbReference type="GO" id="GO:0005737">
    <property type="term" value="C:cytoplasm"/>
    <property type="evidence" value="ECO:0007669"/>
    <property type="project" value="UniProtKB-SubCell"/>
</dbReference>
<evidence type="ECO:0000259" key="12">
    <source>
        <dbReference type="PROSITE" id="PS51881"/>
    </source>
</evidence>
<evidence type="ECO:0000256" key="7">
    <source>
        <dbReference type="ARBA" id="ARBA00022842"/>
    </source>
</evidence>
<dbReference type="PANTHER" id="PTHR11702">
    <property type="entry name" value="DEVELOPMENTALLY REGULATED GTP-BINDING PROTEIN-RELATED"/>
    <property type="match status" value="1"/>
</dbReference>
<feature type="domain" description="OBG-type G" evidence="11">
    <location>
        <begin position="161"/>
        <end position="341"/>
    </location>
</feature>
<dbReference type="FunFam" id="2.70.210.12:FF:000001">
    <property type="entry name" value="GTPase Obg"/>
    <property type="match status" value="1"/>
</dbReference>
<evidence type="ECO:0000256" key="10">
    <source>
        <dbReference type="SAM" id="Coils"/>
    </source>
</evidence>
<dbReference type="PROSITE" id="PS51710">
    <property type="entry name" value="G_OBG"/>
    <property type="match status" value="1"/>
</dbReference>
<dbReference type="HAMAP" id="MF_01454">
    <property type="entry name" value="GTPase_Obg"/>
    <property type="match status" value="1"/>
</dbReference>
<dbReference type="PIRSF" id="PIRSF002401">
    <property type="entry name" value="GTP_bd_Obg/CgtA"/>
    <property type="match status" value="1"/>
</dbReference>
<keyword evidence="4 9" id="KW-0479">Metal-binding</keyword>
<evidence type="ECO:0000256" key="8">
    <source>
        <dbReference type="ARBA" id="ARBA00023134"/>
    </source>
</evidence>
<name>A0A0X8FCP2_9LACT</name>
<evidence type="ECO:0000256" key="9">
    <source>
        <dbReference type="HAMAP-Rule" id="MF_01454"/>
    </source>
</evidence>
<comment type="cofactor">
    <cofactor evidence="1 9">
        <name>Mg(2+)</name>
        <dbReference type="ChEBI" id="CHEBI:18420"/>
    </cofactor>
</comment>
<keyword evidence="10" id="KW-0175">Coiled coil</keyword>
<comment type="subunit">
    <text evidence="9">Monomer.</text>
</comment>
<dbReference type="NCBIfam" id="TIGR02729">
    <property type="entry name" value="Obg_CgtA"/>
    <property type="match status" value="1"/>
</dbReference>
<evidence type="ECO:0000256" key="3">
    <source>
        <dbReference type="ARBA" id="ARBA00022490"/>
    </source>
</evidence>
<reference evidence="14 15" key="1">
    <citation type="journal article" date="2016" name="Genome Announc.">
        <title>Complete Genome Sequences of Aerococcus christensenii CCUG 28831T, Aerococcus sanguinicola CCUG 43001T, Aerococcus urinae CCUG 36881T, Aerococcus urinaeequi CCUG 28094T, Aerococcus urinaehominis CCUG 42038 BT, and Aerococcus viridans CCUG 4311T.</title>
        <authorList>
            <person name="Carkaci D."/>
            <person name="Dargis R."/>
            <person name="Nielsen X.C."/>
            <person name="Skovgaard O."/>
            <person name="Fuursted K."/>
            <person name="Christensen J.J."/>
        </authorList>
    </citation>
    <scope>NUCLEOTIDE SEQUENCE [LARGE SCALE GENOMIC DNA]</scope>
    <source>
        <strain evidence="14 15">CCUG43001</strain>
    </source>
</reference>
<keyword evidence="7 9" id="KW-0460">Magnesium</keyword>
<evidence type="ECO:0000259" key="11">
    <source>
        <dbReference type="PROSITE" id="PS51710"/>
    </source>
</evidence>
<evidence type="ECO:0000256" key="5">
    <source>
        <dbReference type="ARBA" id="ARBA00022741"/>
    </source>
</evidence>
<dbReference type="InterPro" id="IPR045086">
    <property type="entry name" value="OBG_GTPase"/>
</dbReference>
<dbReference type="InterPro" id="IPR036346">
    <property type="entry name" value="GTP-bd_prot_GTP1/OBG_C_sf"/>
</dbReference>
<dbReference type="PANTHER" id="PTHR11702:SF31">
    <property type="entry name" value="MITOCHONDRIAL RIBOSOME-ASSOCIATED GTPASE 2"/>
    <property type="match status" value="1"/>
</dbReference>
<keyword evidence="3 9" id="KW-0963">Cytoplasm</keyword>
<feature type="binding site" evidence="9">
    <location>
        <begin position="214"/>
        <end position="217"/>
    </location>
    <ligand>
        <name>GTP</name>
        <dbReference type="ChEBI" id="CHEBI:37565"/>
    </ligand>
</feature>
<keyword evidence="5 9" id="KW-0547">Nucleotide-binding</keyword>
<evidence type="ECO:0000313" key="14">
    <source>
        <dbReference type="EMBL" id="AMB94828.1"/>
    </source>
</evidence>
<dbReference type="GeneID" id="92904145"/>
<dbReference type="Pfam" id="PF01926">
    <property type="entry name" value="MMR_HSR1"/>
    <property type="match status" value="1"/>
</dbReference>
<reference evidence="15" key="2">
    <citation type="submission" date="2016-01" db="EMBL/GenBank/DDBJ databases">
        <title>Six Aerococcus type strain genome sequencing and assembly using PacBio and Illumina Hiseq.</title>
        <authorList>
            <person name="Carkaci D."/>
            <person name="Dargis R."/>
            <person name="Nielsen X.C."/>
            <person name="Skovgaard O."/>
            <person name="Fuursted K."/>
            <person name="Christensen J.J."/>
        </authorList>
    </citation>
    <scope>NUCLEOTIDE SEQUENCE [LARGE SCALE GENOMIC DNA]</scope>
    <source>
        <strain evidence="15">CCUG43001</strain>
    </source>
</reference>
<evidence type="ECO:0000313" key="15">
    <source>
        <dbReference type="Proteomes" id="UP000069912"/>
    </source>
</evidence>
<dbReference type="GO" id="GO:0000287">
    <property type="term" value="F:magnesium ion binding"/>
    <property type="evidence" value="ECO:0007669"/>
    <property type="project" value="InterPro"/>
</dbReference>
<dbReference type="Proteomes" id="UP000069912">
    <property type="component" value="Chromosome"/>
</dbReference>
<feature type="binding site" evidence="9">
    <location>
        <begin position="192"/>
        <end position="196"/>
    </location>
    <ligand>
        <name>GTP</name>
        <dbReference type="ChEBI" id="CHEBI:37565"/>
    </ligand>
</feature>
<dbReference type="InterPro" id="IPR031167">
    <property type="entry name" value="G_OBG"/>
</dbReference>
<feature type="binding site" evidence="9">
    <location>
        <begin position="284"/>
        <end position="287"/>
    </location>
    <ligand>
        <name>GTP</name>
        <dbReference type="ChEBI" id="CHEBI:37565"/>
    </ligand>
</feature>
<keyword evidence="8 9" id="KW-0342">GTP-binding</keyword>
<dbReference type="Gene3D" id="3.30.300.350">
    <property type="entry name" value="GTP-binding protein OBG, C-terminal domain"/>
    <property type="match status" value="1"/>
</dbReference>
<dbReference type="InterPro" id="IPR006073">
    <property type="entry name" value="GTP-bd"/>
</dbReference>
<keyword evidence="15" id="KW-1185">Reference proteome</keyword>
<keyword evidence="6 9" id="KW-0378">Hydrolase</keyword>
<dbReference type="KEGG" id="asan:AWM72_08690"/>
<dbReference type="InterPro" id="IPR015349">
    <property type="entry name" value="OCT_dom"/>
</dbReference>
<gene>
    <name evidence="14" type="primary">obgE</name>
    <name evidence="9" type="synonym">obg</name>
    <name evidence="14" type="ORF">AWM72_08690</name>
</gene>
<evidence type="ECO:0000256" key="2">
    <source>
        <dbReference type="ARBA" id="ARBA00007699"/>
    </source>
</evidence>
<evidence type="ECO:0000256" key="6">
    <source>
        <dbReference type="ARBA" id="ARBA00022801"/>
    </source>
</evidence>
<dbReference type="NCBIfam" id="NF008956">
    <property type="entry name" value="PRK12299.1"/>
    <property type="match status" value="1"/>
</dbReference>
<dbReference type="AlphaFoldDB" id="A0A0X8FCP2"/>
<dbReference type="Gene3D" id="2.70.210.12">
    <property type="entry name" value="GTP1/OBG domain"/>
    <property type="match status" value="1"/>
</dbReference>
<dbReference type="Pfam" id="PF01018">
    <property type="entry name" value="GTP1_OBG"/>
    <property type="match status" value="1"/>
</dbReference>
<accession>A0A0X8FCP2</accession>
<dbReference type="NCBIfam" id="NF008955">
    <property type="entry name" value="PRK12297.1"/>
    <property type="match status" value="1"/>
</dbReference>
<dbReference type="EMBL" id="CP014160">
    <property type="protein sequence ID" value="AMB94828.1"/>
    <property type="molecule type" value="Genomic_DNA"/>
</dbReference>
<feature type="domain" description="OCT" evidence="12">
    <location>
        <begin position="366"/>
        <end position="445"/>
    </location>
</feature>
<dbReference type="Gene3D" id="3.40.50.300">
    <property type="entry name" value="P-loop containing nucleotide triphosphate hydrolases"/>
    <property type="match status" value="1"/>
</dbReference>
<dbReference type="InterPro" id="IPR006074">
    <property type="entry name" value="GTP1-OBG_CS"/>
</dbReference>
<feature type="binding site" evidence="9">
    <location>
        <begin position="322"/>
        <end position="324"/>
    </location>
    <ligand>
        <name>GTP</name>
        <dbReference type="ChEBI" id="CHEBI:37565"/>
    </ligand>
</feature>
<sequence>MSTFYDYAKIWVKAGKGGDGLVAFLREKYRPDGGPVGGDGGRGGDIIFRVDEGLRTLLDFRYNRHFKAKAGQNGMTKGRYGRGAEDLIVGVPPGTIVKDFDTGQILADLVEEGQEAIVAKGGRGGRGNMKFATHNNPAPEIAENGEPGQERTLQLELRVLADAGLVGFPSVGKSTILSIVSAAKPKIGDYHFTTLSPNLGVVDLSDQRSFVLADLPGLIEGAAEGIGLGFQFLRHVQRTKVILHVVDMGGFENRDPFEDYVAINEELKTYDETILERPTIIVANKMDIPEAELYIEEFREKLAAYFEEHFPGRDLPEIFPISAISQSGLKDLMEETYRLIQEEEVRLAQIEAEKVDEVDQTHKLYQIEAEEPYFNLSYDQADKMFVLSGDRIEKDFLMANLEYDESALRFARKLKHHGVDQALVDAGAQAGDIVRIRDYEFEFFD</sequence>
<feature type="coiled-coil region" evidence="10">
    <location>
        <begin position="333"/>
        <end position="360"/>
    </location>
</feature>
<comment type="function">
    <text evidence="9">An essential GTPase which binds GTP, GDP and possibly (p)ppGpp with moderate affinity, with high nucleotide exchange rates and a fairly low GTP hydrolysis rate. Plays a role in control of the cell cycle, stress response, ribosome biogenesis and in those bacteria that undergo differentiation, in morphogenesis control.</text>
</comment>
<comment type="similarity">
    <text evidence="2 9">Belongs to the TRAFAC class OBG-HflX-like GTPase superfamily. OBG GTPase family.</text>
</comment>
<dbReference type="InterPro" id="IPR027417">
    <property type="entry name" value="P-loop_NTPase"/>
</dbReference>
<evidence type="ECO:0000259" key="13">
    <source>
        <dbReference type="PROSITE" id="PS51883"/>
    </source>
</evidence>
<protein>
    <recommendedName>
        <fullName evidence="9">GTPase Obg</fullName>
        <ecNumber evidence="9">3.6.5.-</ecNumber>
    </recommendedName>
    <alternativeName>
        <fullName evidence="9">GTP-binding protein Obg</fullName>
    </alternativeName>
</protein>
<dbReference type="GO" id="GO:0003924">
    <property type="term" value="F:GTPase activity"/>
    <property type="evidence" value="ECO:0007669"/>
    <property type="project" value="UniProtKB-UniRule"/>
</dbReference>
<dbReference type="RefSeq" id="WP_067976293.1">
    <property type="nucleotide sequence ID" value="NZ_CP014160.1"/>
</dbReference>
<dbReference type="InterPro" id="IPR036726">
    <property type="entry name" value="GTP1_OBG_dom_sf"/>
</dbReference>
<dbReference type="GO" id="GO:0042254">
    <property type="term" value="P:ribosome biogenesis"/>
    <property type="evidence" value="ECO:0007669"/>
    <property type="project" value="UniProtKB-UniRule"/>
</dbReference>
<feature type="binding site" evidence="9">
    <location>
        <begin position="167"/>
        <end position="174"/>
    </location>
    <ligand>
        <name>GTP</name>
        <dbReference type="ChEBI" id="CHEBI:37565"/>
    </ligand>
</feature>
<dbReference type="PROSITE" id="PS51883">
    <property type="entry name" value="OBG"/>
    <property type="match status" value="1"/>
</dbReference>
<feature type="binding site" evidence="9">
    <location>
        <position position="174"/>
    </location>
    <ligand>
        <name>Mg(2+)</name>
        <dbReference type="ChEBI" id="CHEBI:18420"/>
    </ligand>
</feature>
<dbReference type="InterPro" id="IPR006169">
    <property type="entry name" value="GTP1_OBG_dom"/>
</dbReference>
<feature type="binding site" evidence="9">
    <location>
        <position position="194"/>
    </location>
    <ligand>
        <name>Mg(2+)</name>
        <dbReference type="ChEBI" id="CHEBI:18420"/>
    </ligand>
</feature>
<dbReference type="InterPro" id="IPR014100">
    <property type="entry name" value="GTP-bd_Obg/CgtA"/>
</dbReference>
<comment type="subcellular location">
    <subcellularLocation>
        <location evidence="9">Cytoplasm</location>
    </subcellularLocation>
</comment>
<dbReference type="GO" id="GO:0005525">
    <property type="term" value="F:GTP binding"/>
    <property type="evidence" value="ECO:0007669"/>
    <property type="project" value="UniProtKB-UniRule"/>
</dbReference>
<dbReference type="PRINTS" id="PR00326">
    <property type="entry name" value="GTP1OBG"/>
</dbReference>
<dbReference type="SUPFAM" id="SSF52540">
    <property type="entry name" value="P-loop containing nucleoside triphosphate hydrolases"/>
    <property type="match status" value="1"/>
</dbReference>
<evidence type="ECO:0000256" key="1">
    <source>
        <dbReference type="ARBA" id="ARBA00001946"/>
    </source>
</evidence>
<dbReference type="SUPFAM" id="SSF102741">
    <property type="entry name" value="Obg GTP-binding protein C-terminal domain"/>
    <property type="match status" value="1"/>
</dbReference>
<dbReference type="EC" id="3.6.5.-" evidence="9"/>
<dbReference type="PROSITE" id="PS51881">
    <property type="entry name" value="OCT"/>
    <property type="match status" value="1"/>
</dbReference>
<feature type="domain" description="Obg" evidence="13">
    <location>
        <begin position="2"/>
        <end position="160"/>
    </location>
</feature>
<dbReference type="PROSITE" id="PS00905">
    <property type="entry name" value="GTP1_OBG"/>
    <property type="match status" value="1"/>
</dbReference>